<dbReference type="AlphaFoldDB" id="A0A1I7VVK7"/>
<keyword evidence="1" id="KW-1185">Reference proteome</keyword>
<name>A0A1I7VVK7_LOALO</name>
<protein>
    <submittedName>
        <fullName evidence="2">C-type lectin domain-containing protein</fullName>
    </submittedName>
</protein>
<accession>A0A1I7VVK7</accession>
<proteinExistence type="predicted"/>
<reference evidence="1" key="1">
    <citation type="submission" date="2012-04" db="EMBL/GenBank/DDBJ databases">
        <title>The Genome Sequence of Loa loa.</title>
        <authorList>
            <consortium name="The Broad Institute Genome Sequencing Platform"/>
            <consortium name="Broad Institute Genome Sequencing Center for Infectious Disease"/>
            <person name="Nutman T.B."/>
            <person name="Fink D.L."/>
            <person name="Russ C."/>
            <person name="Young S."/>
            <person name="Zeng Q."/>
            <person name="Gargeya S."/>
            <person name="Alvarado L."/>
            <person name="Berlin A."/>
            <person name="Chapman S.B."/>
            <person name="Chen Z."/>
            <person name="Freedman E."/>
            <person name="Gellesch M."/>
            <person name="Goldberg J."/>
            <person name="Griggs A."/>
            <person name="Gujja S."/>
            <person name="Heilman E.R."/>
            <person name="Heiman D."/>
            <person name="Howarth C."/>
            <person name="Mehta T."/>
            <person name="Neiman D."/>
            <person name="Pearson M."/>
            <person name="Roberts A."/>
            <person name="Saif S."/>
            <person name="Shea T."/>
            <person name="Shenoy N."/>
            <person name="Sisk P."/>
            <person name="Stolte C."/>
            <person name="Sykes S."/>
            <person name="White J."/>
            <person name="Yandava C."/>
            <person name="Haas B."/>
            <person name="Henn M.R."/>
            <person name="Nusbaum C."/>
            <person name="Birren B."/>
        </authorList>
    </citation>
    <scope>NUCLEOTIDE SEQUENCE [LARGE SCALE GENOMIC DNA]</scope>
</reference>
<evidence type="ECO:0000313" key="2">
    <source>
        <dbReference type="WBParaSite" id="EN70_6745"/>
    </source>
</evidence>
<sequence length="205" mass="22957">MSVGDSPNDTQGKAEEMIETLEEPIGTRTKRVRKLLNAEKTSKPKFLRTLFVLNVIALMFAQVQAMSNCTWKLRIPFNIPEKWNCEISDQTVTSAITPQLCRAIYANRQVDGINLIQSSPHKWISNNQVQYSYGWLGEGCQSTTNIIINEGEILLDEGRDLVPDLEDTAHCRAEEGESITNSSIVLWNGTDLVNHCIEGSEDSTL</sequence>
<evidence type="ECO:0000313" key="1">
    <source>
        <dbReference type="Proteomes" id="UP000095285"/>
    </source>
</evidence>
<organism evidence="1 2">
    <name type="scientific">Loa loa</name>
    <name type="common">Eye worm</name>
    <name type="synonym">Filaria loa</name>
    <dbReference type="NCBI Taxonomy" id="7209"/>
    <lineage>
        <taxon>Eukaryota</taxon>
        <taxon>Metazoa</taxon>
        <taxon>Ecdysozoa</taxon>
        <taxon>Nematoda</taxon>
        <taxon>Chromadorea</taxon>
        <taxon>Rhabditida</taxon>
        <taxon>Spirurina</taxon>
        <taxon>Spiruromorpha</taxon>
        <taxon>Filarioidea</taxon>
        <taxon>Onchocercidae</taxon>
        <taxon>Loa</taxon>
    </lineage>
</organism>
<dbReference type="WBParaSite" id="EN70_6745">
    <property type="protein sequence ID" value="EN70_6745"/>
    <property type="gene ID" value="EN70_6745"/>
</dbReference>
<reference evidence="2" key="2">
    <citation type="submission" date="2016-11" db="UniProtKB">
        <authorList>
            <consortium name="WormBaseParasite"/>
        </authorList>
    </citation>
    <scope>IDENTIFICATION</scope>
</reference>
<dbReference type="Proteomes" id="UP000095285">
    <property type="component" value="Unassembled WGS sequence"/>
</dbReference>